<keyword evidence="2" id="KW-0472">Membrane</keyword>
<feature type="transmembrane region" description="Helical" evidence="2">
    <location>
        <begin position="12"/>
        <end position="31"/>
    </location>
</feature>
<evidence type="ECO:0000256" key="1">
    <source>
        <dbReference type="SAM" id="MobiDB-lite"/>
    </source>
</evidence>
<organism evidence="3 4">
    <name type="scientific">Daphnia magna</name>
    <dbReference type="NCBI Taxonomy" id="35525"/>
    <lineage>
        <taxon>Eukaryota</taxon>
        <taxon>Metazoa</taxon>
        <taxon>Ecdysozoa</taxon>
        <taxon>Arthropoda</taxon>
        <taxon>Crustacea</taxon>
        <taxon>Branchiopoda</taxon>
        <taxon>Diplostraca</taxon>
        <taxon>Cladocera</taxon>
        <taxon>Anomopoda</taxon>
        <taxon>Daphniidae</taxon>
        <taxon>Daphnia</taxon>
    </lineage>
</organism>
<reference evidence="3 4" key="1">
    <citation type="journal article" date="2023" name="Nucleic Acids Res.">
        <title>The hologenome of Daphnia magna reveals possible DNA methylation and microbiome-mediated evolution of the host genome.</title>
        <authorList>
            <person name="Chaturvedi A."/>
            <person name="Li X."/>
            <person name="Dhandapani V."/>
            <person name="Marshall H."/>
            <person name="Kissane S."/>
            <person name="Cuenca-Cambronero M."/>
            <person name="Asole G."/>
            <person name="Calvet F."/>
            <person name="Ruiz-Romero M."/>
            <person name="Marangio P."/>
            <person name="Guigo R."/>
            <person name="Rago D."/>
            <person name="Mirbahai L."/>
            <person name="Eastwood N."/>
            <person name="Colbourne J.K."/>
            <person name="Zhou J."/>
            <person name="Mallon E."/>
            <person name="Orsini L."/>
        </authorList>
    </citation>
    <scope>NUCLEOTIDE SEQUENCE [LARGE SCALE GENOMIC DNA]</scope>
    <source>
        <strain evidence="3">LRV0_1</strain>
    </source>
</reference>
<gene>
    <name evidence="3" type="ORF">OUZ56_008981</name>
</gene>
<sequence length="107" mass="12388">MSPPKDSVRYLIVNLETATVPYVAVVPYFWVRNGNKRVYPNTRGDISAIRQEVLTDKWDIYNCVIRKEFDSYQAAREILQRPCEQSEITSPSEDKLELARAAAEKHQ</sequence>
<name>A0ABR0AEM8_9CRUS</name>
<evidence type="ECO:0000256" key="2">
    <source>
        <dbReference type="SAM" id="Phobius"/>
    </source>
</evidence>
<comment type="caution">
    <text evidence="3">The sequence shown here is derived from an EMBL/GenBank/DDBJ whole genome shotgun (WGS) entry which is preliminary data.</text>
</comment>
<keyword evidence="4" id="KW-1185">Reference proteome</keyword>
<feature type="region of interest" description="Disordered" evidence="1">
    <location>
        <begin position="84"/>
        <end position="107"/>
    </location>
</feature>
<feature type="compositionally biased region" description="Basic and acidic residues" evidence="1">
    <location>
        <begin position="92"/>
        <end position="107"/>
    </location>
</feature>
<dbReference type="EMBL" id="JAOYFB010000037">
    <property type="protein sequence ID" value="KAK4023580.1"/>
    <property type="molecule type" value="Genomic_DNA"/>
</dbReference>
<keyword evidence="2" id="KW-1133">Transmembrane helix</keyword>
<evidence type="ECO:0000313" key="3">
    <source>
        <dbReference type="EMBL" id="KAK4023580.1"/>
    </source>
</evidence>
<evidence type="ECO:0000313" key="4">
    <source>
        <dbReference type="Proteomes" id="UP001234178"/>
    </source>
</evidence>
<protein>
    <submittedName>
        <fullName evidence="3">Uncharacterized protein</fullName>
    </submittedName>
</protein>
<proteinExistence type="predicted"/>
<accession>A0ABR0AEM8</accession>
<keyword evidence="2" id="KW-0812">Transmembrane</keyword>
<dbReference type="Proteomes" id="UP001234178">
    <property type="component" value="Unassembled WGS sequence"/>
</dbReference>